<dbReference type="AlphaFoldDB" id="A0A918DK85"/>
<keyword evidence="3" id="KW-0408">Iron</keyword>
<dbReference type="SUPFAM" id="SSF47188">
    <property type="entry name" value="Hemerythrin-like"/>
    <property type="match status" value="1"/>
</dbReference>
<dbReference type="GO" id="GO:0046872">
    <property type="term" value="F:metal ion binding"/>
    <property type="evidence" value="ECO:0007669"/>
    <property type="project" value="UniProtKB-KW"/>
</dbReference>
<comment type="caution">
    <text evidence="5">The sequence shown here is derived from an EMBL/GenBank/DDBJ whole genome shotgun (WGS) entry which is preliminary data.</text>
</comment>
<dbReference type="InterPro" id="IPR050669">
    <property type="entry name" value="Hemerythrin"/>
</dbReference>
<accession>A0A918DK85</accession>
<keyword evidence="2" id="KW-0479">Metal-binding</keyword>
<dbReference type="Proteomes" id="UP000606935">
    <property type="component" value="Unassembled WGS sequence"/>
</dbReference>
<name>A0A918DK85_9ALTE</name>
<dbReference type="InterPro" id="IPR035938">
    <property type="entry name" value="Hemerythrin-like_sf"/>
</dbReference>
<evidence type="ECO:0000256" key="3">
    <source>
        <dbReference type="ARBA" id="ARBA00023004"/>
    </source>
</evidence>
<dbReference type="Pfam" id="PF01814">
    <property type="entry name" value="Hemerythrin"/>
    <property type="match status" value="1"/>
</dbReference>
<dbReference type="InterPro" id="IPR012827">
    <property type="entry name" value="Hemerythrin_metal-bd"/>
</dbReference>
<proteinExistence type="inferred from homology"/>
<reference evidence="5" key="2">
    <citation type="submission" date="2020-09" db="EMBL/GenBank/DDBJ databases">
        <authorList>
            <person name="Sun Q."/>
            <person name="Zhou Y."/>
        </authorList>
    </citation>
    <scope>NUCLEOTIDE SEQUENCE</scope>
    <source>
        <strain evidence="5">CGMCC 1.7086</strain>
    </source>
</reference>
<dbReference type="CDD" id="cd12107">
    <property type="entry name" value="Hemerythrin"/>
    <property type="match status" value="1"/>
</dbReference>
<evidence type="ECO:0000313" key="6">
    <source>
        <dbReference type="Proteomes" id="UP000606935"/>
    </source>
</evidence>
<keyword evidence="6" id="KW-1185">Reference proteome</keyword>
<reference evidence="5" key="1">
    <citation type="journal article" date="2014" name="Int. J. Syst. Evol. Microbiol.">
        <title>Complete genome sequence of Corynebacterium casei LMG S-19264T (=DSM 44701T), isolated from a smear-ripened cheese.</title>
        <authorList>
            <consortium name="US DOE Joint Genome Institute (JGI-PGF)"/>
            <person name="Walter F."/>
            <person name="Albersmeier A."/>
            <person name="Kalinowski J."/>
            <person name="Ruckert C."/>
        </authorList>
    </citation>
    <scope>NUCLEOTIDE SEQUENCE</scope>
    <source>
        <strain evidence="5">CGMCC 1.7086</strain>
    </source>
</reference>
<dbReference type="NCBIfam" id="TIGR02481">
    <property type="entry name" value="hemeryth_dom"/>
    <property type="match status" value="1"/>
</dbReference>
<evidence type="ECO:0000256" key="1">
    <source>
        <dbReference type="ARBA" id="ARBA00010587"/>
    </source>
</evidence>
<sequence>MMEDRAHLVLWCEVNMPIGIPEIDHQHRQLLDTINLLHAAIREKWPNPSVLPLATSLLEQTQRHFLTETPYLQNLCDQQQRLHQLNHKHFLQAMQAFIERLASDVGMSSLSVKEQLASLAEWYSSHILSSDRELQPA</sequence>
<dbReference type="EMBL" id="BMLS01000003">
    <property type="protein sequence ID" value="GGO70525.1"/>
    <property type="molecule type" value="Genomic_DNA"/>
</dbReference>
<dbReference type="RefSeq" id="WP_188695276.1">
    <property type="nucleotide sequence ID" value="NZ_BMLS01000003.1"/>
</dbReference>
<dbReference type="PANTHER" id="PTHR37164">
    <property type="entry name" value="BACTERIOHEMERYTHRIN"/>
    <property type="match status" value="1"/>
</dbReference>
<evidence type="ECO:0000256" key="2">
    <source>
        <dbReference type="ARBA" id="ARBA00022723"/>
    </source>
</evidence>
<dbReference type="PANTHER" id="PTHR37164:SF1">
    <property type="entry name" value="BACTERIOHEMERYTHRIN"/>
    <property type="match status" value="1"/>
</dbReference>
<protein>
    <submittedName>
        <fullName evidence="5">Hemerythrin</fullName>
    </submittedName>
</protein>
<feature type="domain" description="Hemerythrin-like" evidence="4">
    <location>
        <begin position="20"/>
        <end position="136"/>
    </location>
</feature>
<gene>
    <name evidence="5" type="ORF">GCM10010982_24250</name>
</gene>
<evidence type="ECO:0000313" key="5">
    <source>
        <dbReference type="EMBL" id="GGO70525.1"/>
    </source>
</evidence>
<organism evidence="5 6">
    <name type="scientific">Bowmanella pacifica</name>
    <dbReference type="NCBI Taxonomy" id="502051"/>
    <lineage>
        <taxon>Bacteria</taxon>
        <taxon>Pseudomonadati</taxon>
        <taxon>Pseudomonadota</taxon>
        <taxon>Gammaproteobacteria</taxon>
        <taxon>Alteromonadales</taxon>
        <taxon>Alteromonadaceae</taxon>
        <taxon>Bowmanella</taxon>
    </lineage>
</organism>
<comment type="similarity">
    <text evidence="1">Belongs to the hemerythrin family.</text>
</comment>
<dbReference type="InterPro" id="IPR012312">
    <property type="entry name" value="Hemerythrin-like"/>
</dbReference>
<evidence type="ECO:0000259" key="4">
    <source>
        <dbReference type="Pfam" id="PF01814"/>
    </source>
</evidence>
<dbReference type="Gene3D" id="1.20.120.50">
    <property type="entry name" value="Hemerythrin-like"/>
    <property type="match status" value="1"/>
</dbReference>